<dbReference type="InParanoid" id="Q21672"/>
<dbReference type="PaxDb" id="6239-R03G8.3"/>
<dbReference type="OMA" id="WIGAFNW"/>
<sequence length="654" mass="75249">MWRHLSKMEYVPWKALLVTGCFAMYLVLLGFTMFSPLLSPQQYLGLYQPISGNIPSKVVMNKSEVEPWDQCELPQYDIWDDEILPYLNMEVNPISNCNKSREPLTFLNNGSWGVVNKKTKLICRARCHTRKSERYNVIGNWTYTPGPINCEVVEAVCADGKKDVYGFLHTQVIATPPKQPTVKVSELKNYDVTVIMLDSLSFTQAKRSLLRTISYMTNHMDAVLFPYINKVGDNSRPNGAALWFGKSLEKLDRSLFEEENVPVDWSHAYMCHVYKDNETSLFKEYQNYGYKTLMAEDWAEGTLNWPNCKGFDKPPIDHLMRPFQNALERANHGEPLTKSHLKNQKYCREDHHTLLDYLSQFINAYPDQNKFRWIWASILGHDSENGFPHSDKDFHKFLIKHREQLDNSFVFFMGDHGLRFGNVRKTFVGTLDVSNPFLAVSIPKNLRQTTGLLNVMRENAQKIQTHFDTRATMLDILKYQSASNFTDLDPLIIPGEKGYSYIRTQPDILRNCRNMPIPMQYCICQFNKTQVSTKSETAKGVGEAVALAVNNEIEEGKFTDKCVKMKVDHVVSLLQFDQKFKGSMLYTAVVEMTKPSKAVYKANVKILENGEVKVLGMVERSNKYGSTAYCIGSEHHRPYCYCKNQSKLELKKGR</sequence>
<dbReference type="KEGG" id="cel:CELE_R03G8.3"/>
<dbReference type="InterPro" id="IPR004245">
    <property type="entry name" value="DUF229"/>
</dbReference>
<evidence type="ECO:0000313" key="3">
    <source>
        <dbReference type="Proteomes" id="UP000001940"/>
    </source>
</evidence>
<dbReference type="EMBL" id="BX284606">
    <property type="protein sequence ID" value="CAA93678.3"/>
    <property type="molecule type" value="Genomic_DNA"/>
</dbReference>
<evidence type="ECO:0000256" key="1">
    <source>
        <dbReference type="SAM" id="Phobius"/>
    </source>
</evidence>
<dbReference type="eggNOG" id="KOG0842">
    <property type="taxonomic scope" value="Eukaryota"/>
</dbReference>
<dbReference type="PANTHER" id="PTHR10974:SF75">
    <property type="entry name" value="SULFATASE DOMAIN-CONTAINING PROTEIN"/>
    <property type="match status" value="1"/>
</dbReference>
<dbReference type="Proteomes" id="UP000001940">
    <property type="component" value="Chromosome X"/>
</dbReference>
<proteinExistence type="predicted"/>
<dbReference type="HOGENOM" id="CLU_018076_1_0_1"/>
<organism evidence="2 3">
    <name type="scientific">Caenorhabditis elegans</name>
    <dbReference type="NCBI Taxonomy" id="6239"/>
    <lineage>
        <taxon>Eukaryota</taxon>
        <taxon>Metazoa</taxon>
        <taxon>Ecdysozoa</taxon>
        <taxon>Nematoda</taxon>
        <taxon>Chromadorea</taxon>
        <taxon>Rhabditida</taxon>
        <taxon>Rhabditina</taxon>
        <taxon>Rhabditomorpha</taxon>
        <taxon>Rhabditoidea</taxon>
        <taxon>Rhabditidae</taxon>
        <taxon>Peloderinae</taxon>
        <taxon>Caenorhabditis</taxon>
    </lineage>
</organism>
<dbReference type="AlphaFoldDB" id="Q21672"/>
<dbReference type="RefSeq" id="NP_510174.3">
    <property type="nucleotide sequence ID" value="NM_077773.4"/>
</dbReference>
<dbReference type="AGR" id="WB:WBGene00010998"/>
<dbReference type="PhylomeDB" id="Q21672"/>
<dbReference type="WormBase" id="R03G8.3">
    <property type="protein sequence ID" value="CE41437"/>
    <property type="gene ID" value="WBGene00010998"/>
</dbReference>
<dbReference type="UCSC" id="R03G8.3">
    <property type="organism name" value="c. elegans"/>
</dbReference>
<feature type="transmembrane region" description="Helical" evidence="1">
    <location>
        <begin position="12"/>
        <end position="34"/>
    </location>
</feature>
<dbReference type="SMR" id="Q21672"/>
<dbReference type="FunCoup" id="Q21672">
    <property type="interactions" value="4"/>
</dbReference>
<gene>
    <name evidence="2" type="ORF">CELE_R03G8.3</name>
    <name evidence="2 4" type="ORF">R03G8.3</name>
</gene>
<dbReference type="OrthoDB" id="5862419at2759"/>
<dbReference type="GeneID" id="181437"/>
<dbReference type="FunFam" id="3.40.720.10:FF:000082">
    <property type="entry name" value="Protein CBG10792"/>
    <property type="match status" value="1"/>
</dbReference>
<accession>Q21672</accession>
<evidence type="ECO:0000313" key="4">
    <source>
        <dbReference type="WormBase" id="R03G8.3"/>
    </source>
</evidence>
<evidence type="ECO:0000313" key="2">
    <source>
        <dbReference type="EMBL" id="CAA93678.3"/>
    </source>
</evidence>
<dbReference type="SUPFAM" id="SSF53649">
    <property type="entry name" value="Alkaline phosphatase-like"/>
    <property type="match status" value="1"/>
</dbReference>
<keyword evidence="3" id="KW-1185">Reference proteome</keyword>
<dbReference type="Pfam" id="PF02995">
    <property type="entry name" value="DUF229"/>
    <property type="match status" value="1"/>
</dbReference>
<dbReference type="Bgee" id="WBGene00010998">
    <property type="expression patterns" value="Expressed in adult organism and 3 other cell types or tissues"/>
</dbReference>
<reference evidence="2 3" key="1">
    <citation type="journal article" date="1998" name="Science">
        <title>Genome sequence of the nematode C. elegans: a platform for investigating biology.</title>
        <authorList>
            <consortium name="The C. elegans sequencing consortium"/>
            <person name="Sulson J.E."/>
            <person name="Waterston R."/>
        </authorList>
    </citation>
    <scope>NUCLEOTIDE SEQUENCE [LARGE SCALE GENOMIC DNA]</scope>
    <source>
        <strain evidence="2 3">Bristol N2</strain>
    </source>
</reference>
<keyword evidence="1" id="KW-0812">Transmembrane</keyword>
<dbReference type="PANTHER" id="PTHR10974">
    <property type="entry name" value="FI08016P-RELATED"/>
    <property type="match status" value="1"/>
</dbReference>
<keyword evidence="1" id="KW-0472">Membrane</keyword>
<dbReference type="CDD" id="cd16021">
    <property type="entry name" value="ALP_like"/>
    <property type="match status" value="1"/>
</dbReference>
<protein>
    <submittedName>
        <fullName evidence="2">Uncharacterized protein</fullName>
    </submittedName>
</protein>
<dbReference type="STRING" id="6239.R03G8.3.1"/>
<keyword evidence="1" id="KW-1133">Transmembrane helix</keyword>
<name>Q21672_CAEEL</name>
<dbReference type="Gene3D" id="3.40.720.10">
    <property type="entry name" value="Alkaline Phosphatase, subunit A"/>
    <property type="match status" value="1"/>
</dbReference>
<dbReference type="InterPro" id="IPR017850">
    <property type="entry name" value="Alkaline_phosphatase_core_sf"/>
</dbReference>
<dbReference type="CTD" id="181437"/>